<keyword evidence="4" id="KW-1185">Reference proteome</keyword>
<feature type="region of interest" description="Disordered" evidence="1">
    <location>
        <begin position="65"/>
        <end position="98"/>
    </location>
</feature>
<feature type="signal peptide" evidence="2">
    <location>
        <begin position="1"/>
        <end position="32"/>
    </location>
</feature>
<feature type="compositionally biased region" description="Acidic residues" evidence="1">
    <location>
        <begin position="177"/>
        <end position="193"/>
    </location>
</feature>
<reference evidence="3 4" key="1">
    <citation type="submission" date="2018-10" db="EMBL/GenBank/DDBJ databases">
        <title>Draft genome sequence of Bacillus salarius IM0101, isolated from a hypersaline soil in Inner Mongolia, China.</title>
        <authorList>
            <person name="Yamprayoonswat W."/>
            <person name="Boonvisut S."/>
            <person name="Jumpathong W."/>
            <person name="Sittihan S."/>
            <person name="Ruangsuj P."/>
            <person name="Wanthongcharoen S."/>
            <person name="Thongpramul N."/>
            <person name="Pimmason S."/>
            <person name="Yu B."/>
            <person name="Yasawong M."/>
        </authorList>
    </citation>
    <scope>NUCLEOTIDE SEQUENCE [LARGE SCALE GENOMIC DNA]</scope>
    <source>
        <strain evidence="3 4">IM0101</strain>
    </source>
</reference>
<name>A0A3R9PIZ7_9BACI</name>
<feature type="compositionally biased region" description="Basic and acidic residues" evidence="1">
    <location>
        <begin position="162"/>
        <end position="175"/>
    </location>
</feature>
<feature type="chain" id="PRO_5018764661" evidence="2">
    <location>
        <begin position="33"/>
        <end position="204"/>
    </location>
</feature>
<sequence>MHYIVGGKEALKKVTFFFLGAGLLALPLQVHASPNDYFWNPNAEQDQESEVETSDESWDELWGEAQEEAEQANEDNRTEEEKLNDFDQQWAGFGSDNTNDSSFGLLSGEINNFGAFQPLWSSIFNSSEENEDSETDNGTNVESPESPQSYSNDDVEQESSSFDDKWSQFGEKFDSTYDNEGEDSNSYEWEESFDGSTGTYERSN</sequence>
<protein>
    <submittedName>
        <fullName evidence="3">Uncharacterized protein</fullName>
    </submittedName>
</protein>
<organism evidence="3 4">
    <name type="scientific">Salibacterium salarium</name>
    <dbReference type="NCBI Taxonomy" id="284579"/>
    <lineage>
        <taxon>Bacteria</taxon>
        <taxon>Bacillati</taxon>
        <taxon>Bacillota</taxon>
        <taxon>Bacilli</taxon>
        <taxon>Bacillales</taxon>
        <taxon>Bacillaceae</taxon>
    </lineage>
</organism>
<accession>A0A3R9PIZ7</accession>
<feature type="compositionally biased region" description="Polar residues" evidence="1">
    <location>
        <begin position="194"/>
        <end position="204"/>
    </location>
</feature>
<evidence type="ECO:0000313" key="3">
    <source>
        <dbReference type="EMBL" id="RSL31760.1"/>
    </source>
</evidence>
<evidence type="ECO:0000313" key="4">
    <source>
        <dbReference type="Proteomes" id="UP000275076"/>
    </source>
</evidence>
<proteinExistence type="predicted"/>
<dbReference type="AlphaFoldDB" id="A0A3R9PIZ7"/>
<feature type="region of interest" description="Disordered" evidence="1">
    <location>
        <begin position="124"/>
        <end position="204"/>
    </location>
</feature>
<keyword evidence="2" id="KW-0732">Signal</keyword>
<dbReference type="EMBL" id="RBVX01000021">
    <property type="protein sequence ID" value="RSL31760.1"/>
    <property type="molecule type" value="Genomic_DNA"/>
</dbReference>
<comment type="caution">
    <text evidence="3">The sequence shown here is derived from an EMBL/GenBank/DDBJ whole genome shotgun (WGS) entry which is preliminary data.</text>
</comment>
<gene>
    <name evidence="3" type="ORF">D7Z54_19220</name>
</gene>
<feature type="compositionally biased region" description="Basic and acidic residues" evidence="1">
    <location>
        <begin position="74"/>
        <end position="85"/>
    </location>
</feature>
<feature type="compositionally biased region" description="Polar residues" evidence="1">
    <location>
        <begin position="141"/>
        <end position="152"/>
    </location>
</feature>
<evidence type="ECO:0000256" key="1">
    <source>
        <dbReference type="SAM" id="MobiDB-lite"/>
    </source>
</evidence>
<evidence type="ECO:0000256" key="2">
    <source>
        <dbReference type="SAM" id="SignalP"/>
    </source>
</evidence>
<dbReference type="Proteomes" id="UP000275076">
    <property type="component" value="Unassembled WGS sequence"/>
</dbReference>